<accession>A0A100WCD4</accession>
<keyword evidence="2" id="KW-1185">Reference proteome</keyword>
<reference evidence="2" key="1">
    <citation type="journal article" date="2016" name="Genome Announc.">
        <title>Draft Genome Sequences of Five Rapidly Growing Mycobacterium Species, M. thermoresistibile, M. fortuitum subsp. acetamidolyticum, M. canariasense, M. brisbanense, and M. novocastrense.</title>
        <authorList>
            <person name="Katahira K."/>
            <person name="Ogura Y."/>
            <person name="Gotoh Y."/>
            <person name="Hayashi T."/>
        </authorList>
    </citation>
    <scope>NUCLEOTIDE SEQUENCE [LARGE SCALE GENOMIC DNA]</scope>
    <source>
        <strain evidence="2">JCM15298</strain>
    </source>
</reference>
<organism evidence="1 2">
    <name type="scientific">Mycolicibacterium canariasense</name>
    <name type="common">Mycobacterium canariasense</name>
    <dbReference type="NCBI Taxonomy" id="228230"/>
    <lineage>
        <taxon>Bacteria</taxon>
        <taxon>Bacillati</taxon>
        <taxon>Actinomycetota</taxon>
        <taxon>Actinomycetes</taxon>
        <taxon>Mycobacteriales</taxon>
        <taxon>Mycobacteriaceae</taxon>
        <taxon>Mycolicibacterium</taxon>
    </lineage>
</organism>
<evidence type="ECO:0000313" key="1">
    <source>
        <dbReference type="EMBL" id="GAS95454.1"/>
    </source>
</evidence>
<comment type="caution">
    <text evidence="1">The sequence shown here is derived from an EMBL/GenBank/DDBJ whole genome shotgun (WGS) entry which is preliminary data.</text>
</comment>
<gene>
    <name evidence="1" type="ORF">RMCC_2420</name>
</gene>
<dbReference type="RefSeq" id="WP_131805267.1">
    <property type="nucleotide sequence ID" value="NZ_BCSY01000039.1"/>
</dbReference>
<proteinExistence type="predicted"/>
<dbReference type="OrthoDB" id="9801785at2"/>
<evidence type="ECO:0000313" key="2">
    <source>
        <dbReference type="Proteomes" id="UP000069443"/>
    </source>
</evidence>
<dbReference type="STRING" id="228230.RMCC_2420"/>
<sequence>MTDINLHPPVDDPTFGRLRISPDGAVVAEELVGQVTSQGTVYKPGDYFVWVRGQRIYYTTAEQNPEIASWPKLGVV</sequence>
<dbReference type="EMBL" id="BCSY01000039">
    <property type="protein sequence ID" value="GAS95454.1"/>
    <property type="molecule type" value="Genomic_DNA"/>
</dbReference>
<dbReference type="Proteomes" id="UP000069443">
    <property type="component" value="Unassembled WGS sequence"/>
</dbReference>
<reference evidence="2" key="2">
    <citation type="submission" date="2016-02" db="EMBL/GenBank/DDBJ databases">
        <title>Draft genome sequence of five rapidly growing Mycobacterium species.</title>
        <authorList>
            <person name="Katahira K."/>
            <person name="Gotou Y."/>
            <person name="Iida K."/>
            <person name="Ogura Y."/>
            <person name="Hayashi T."/>
        </authorList>
    </citation>
    <scope>NUCLEOTIDE SEQUENCE [LARGE SCALE GENOMIC DNA]</scope>
    <source>
        <strain evidence="2">JCM15298</strain>
    </source>
</reference>
<protein>
    <submittedName>
        <fullName evidence="1">Uncharacterized protein</fullName>
    </submittedName>
</protein>
<dbReference type="AlphaFoldDB" id="A0A100WCD4"/>
<name>A0A100WCD4_MYCCR</name>